<feature type="transmembrane region" description="Helical" evidence="1">
    <location>
        <begin position="89"/>
        <end position="115"/>
    </location>
</feature>
<reference evidence="2" key="1">
    <citation type="submission" date="2014-05" db="EMBL/GenBank/DDBJ databases">
        <authorList>
            <person name="Chronopoulou M."/>
        </authorList>
    </citation>
    <scope>NUCLEOTIDE SEQUENCE</scope>
    <source>
        <tissue evidence="2">Whole organism</tissue>
    </source>
</reference>
<protein>
    <submittedName>
        <fullName evidence="2">Uncharacterized protein</fullName>
    </submittedName>
</protein>
<dbReference type="EMBL" id="HACA01008775">
    <property type="protein sequence ID" value="CDW26136.1"/>
    <property type="molecule type" value="Transcribed_RNA"/>
</dbReference>
<keyword evidence="1" id="KW-1133">Transmembrane helix</keyword>
<organism evidence="2">
    <name type="scientific">Lepeophtheirus salmonis</name>
    <name type="common">Salmon louse</name>
    <name type="synonym">Caligus salmonis</name>
    <dbReference type="NCBI Taxonomy" id="72036"/>
    <lineage>
        <taxon>Eukaryota</taxon>
        <taxon>Metazoa</taxon>
        <taxon>Ecdysozoa</taxon>
        <taxon>Arthropoda</taxon>
        <taxon>Crustacea</taxon>
        <taxon>Multicrustacea</taxon>
        <taxon>Hexanauplia</taxon>
        <taxon>Copepoda</taxon>
        <taxon>Siphonostomatoida</taxon>
        <taxon>Caligidae</taxon>
        <taxon>Lepeophtheirus</taxon>
    </lineage>
</organism>
<feature type="transmembrane region" description="Helical" evidence="1">
    <location>
        <begin position="152"/>
        <end position="170"/>
    </location>
</feature>
<dbReference type="EMBL" id="HACA01008776">
    <property type="protein sequence ID" value="CDW26137.1"/>
    <property type="molecule type" value="Transcribed_RNA"/>
</dbReference>
<feature type="transmembrane region" description="Helical" evidence="1">
    <location>
        <begin position="62"/>
        <end position="82"/>
    </location>
</feature>
<dbReference type="AlphaFoldDB" id="A0A0K2TKW1"/>
<feature type="transmembrane region" description="Helical" evidence="1">
    <location>
        <begin position="27"/>
        <end position="50"/>
    </location>
</feature>
<feature type="transmembrane region" description="Helical" evidence="1">
    <location>
        <begin position="121"/>
        <end position="140"/>
    </location>
</feature>
<evidence type="ECO:0000313" key="2">
    <source>
        <dbReference type="EMBL" id="CDW26136.1"/>
    </source>
</evidence>
<sequence>MDNSKKDLRHLIIGNENKESQDQKEELLPLFTVSLISLTHIFLDAGYIAMWVGLLNGISSSLPFGFIGIITLNFGLPISLVIEITFRVIGILINLGFILGSIMEAPFFICLWIVYAYALVLNFFSMWAHVFWVIFTYPILREDEKSRCNWTGVIVVGFLLLYIWIIPLVTKHYSAIKRRKNINPT</sequence>
<keyword evidence="1" id="KW-0472">Membrane</keyword>
<evidence type="ECO:0000256" key="1">
    <source>
        <dbReference type="SAM" id="Phobius"/>
    </source>
</evidence>
<proteinExistence type="predicted"/>
<dbReference type="EMBL" id="HACA01008777">
    <property type="protein sequence ID" value="CDW26138.1"/>
    <property type="molecule type" value="Transcribed_RNA"/>
</dbReference>
<accession>A0A0K2TKW1</accession>
<keyword evidence="1" id="KW-0812">Transmembrane</keyword>
<name>A0A0K2TKW1_LEPSM</name>